<keyword evidence="1" id="KW-0456">Lyase</keyword>
<dbReference type="EMBL" id="CP019698">
    <property type="protein sequence ID" value="AQS60204.1"/>
    <property type="molecule type" value="Genomic_DNA"/>
</dbReference>
<gene>
    <name evidence="1" type="ORF">B0537_14645</name>
</gene>
<dbReference type="AlphaFoldDB" id="A0A1S6IZL3"/>
<evidence type="ECO:0000313" key="1">
    <source>
        <dbReference type="EMBL" id="AQS60204.1"/>
    </source>
</evidence>
<sequence>MKLREEVESLLKEKNYEELAARVLRQPNLMKYLFRLLYHPYGESRWLAIQGLGQVSAELVKRDKVEDVREILRRLLWSMNDESGSASWSAPEAIGEIIARNPEVFKEYVSIVVHASEEEIFHRGIAWALGRIGEVRPDLVQPFMPLLREFLVHRRPEVRGYAAQALGRIGKPAAESLAELEPLRSEFVDIEVYEEQITAKTVGLLAQEAIDKIAGET</sequence>
<dbReference type="SUPFAM" id="SSF48371">
    <property type="entry name" value="ARM repeat"/>
    <property type="match status" value="1"/>
</dbReference>
<dbReference type="KEGG" id="dfg:B0537_14645"/>
<dbReference type="STRING" id="1833852.B0537_14645"/>
<protein>
    <submittedName>
        <fullName evidence="1">PBS lyase</fullName>
    </submittedName>
</protein>
<proteinExistence type="predicted"/>
<dbReference type="GO" id="GO:0016829">
    <property type="term" value="F:lyase activity"/>
    <property type="evidence" value="ECO:0007669"/>
    <property type="project" value="UniProtKB-KW"/>
</dbReference>
<dbReference type="NCBIfam" id="NF045662">
    <property type="entry name" value="DVU0298_fam"/>
    <property type="match status" value="1"/>
</dbReference>
<dbReference type="Proteomes" id="UP000189464">
    <property type="component" value="Chromosome"/>
</dbReference>
<dbReference type="RefSeq" id="WP_077715238.1">
    <property type="nucleotide sequence ID" value="NZ_CP019698.1"/>
</dbReference>
<name>A0A1S6IZL3_9FIRM</name>
<dbReference type="InterPro" id="IPR011989">
    <property type="entry name" value="ARM-like"/>
</dbReference>
<keyword evidence="2" id="KW-1185">Reference proteome</keyword>
<accession>A0A1S6IZL3</accession>
<dbReference type="InterPro" id="IPR016024">
    <property type="entry name" value="ARM-type_fold"/>
</dbReference>
<dbReference type="OrthoDB" id="5430983at2"/>
<dbReference type="Pfam" id="PF13513">
    <property type="entry name" value="HEAT_EZ"/>
    <property type="match status" value="1"/>
</dbReference>
<reference evidence="1 2" key="1">
    <citation type="journal article" date="2016" name="Int. J. Syst. Evol. Microbiol.">
        <title>Desulfotomaculum ferrireducens sp. nov., a moderately thermophilic sulfate-reducing and dissimilatory Fe(III)-reducing bacterium isolated from compost.</title>
        <authorList>
            <person name="Yang G."/>
            <person name="Guo J."/>
            <person name="Zhuang L."/>
            <person name="Yuan Y."/>
            <person name="Zhou S."/>
        </authorList>
    </citation>
    <scope>NUCLEOTIDE SEQUENCE [LARGE SCALE GENOMIC DNA]</scope>
    <source>
        <strain evidence="1 2">GSS09</strain>
    </source>
</reference>
<dbReference type="InterPro" id="IPR054701">
    <property type="entry name" value="DVU0298-like"/>
</dbReference>
<evidence type="ECO:0000313" key="2">
    <source>
        <dbReference type="Proteomes" id="UP000189464"/>
    </source>
</evidence>
<organism evidence="1 2">
    <name type="scientific">Desulforamulus ferrireducens</name>
    <dbReference type="NCBI Taxonomy" id="1833852"/>
    <lineage>
        <taxon>Bacteria</taxon>
        <taxon>Bacillati</taxon>
        <taxon>Bacillota</taxon>
        <taxon>Clostridia</taxon>
        <taxon>Eubacteriales</taxon>
        <taxon>Peptococcaceae</taxon>
        <taxon>Desulforamulus</taxon>
    </lineage>
</organism>
<dbReference type="Gene3D" id="1.25.10.10">
    <property type="entry name" value="Leucine-rich Repeat Variant"/>
    <property type="match status" value="1"/>
</dbReference>